<protein>
    <submittedName>
        <fullName evidence="2">Uncharacterized protein</fullName>
    </submittedName>
</protein>
<organism evidence="2 3">
    <name type="scientific">Pseudomonas putida</name>
    <name type="common">Arthrobacter siderocapsulatus</name>
    <dbReference type="NCBI Taxonomy" id="303"/>
    <lineage>
        <taxon>Bacteria</taxon>
        <taxon>Pseudomonadati</taxon>
        <taxon>Pseudomonadota</taxon>
        <taxon>Gammaproteobacteria</taxon>
        <taxon>Pseudomonadales</taxon>
        <taxon>Pseudomonadaceae</taxon>
        <taxon>Pseudomonas</taxon>
    </lineage>
</organism>
<feature type="signal peptide" evidence="1">
    <location>
        <begin position="1"/>
        <end position="25"/>
    </location>
</feature>
<accession>A0A8I1EDX5</accession>
<sequence length="55" mass="5874">MSQFKHAVLFCLVYLASGLSAAANAGPSRHLADDLELHSVHGFGFADGFLEQRAV</sequence>
<gene>
    <name evidence="2" type="ORF">JEU22_08125</name>
</gene>
<dbReference type="Proteomes" id="UP000637061">
    <property type="component" value="Unassembled WGS sequence"/>
</dbReference>
<keyword evidence="1" id="KW-0732">Signal</keyword>
<feature type="chain" id="PRO_5034153291" evidence="1">
    <location>
        <begin position="26"/>
        <end position="55"/>
    </location>
</feature>
<dbReference type="AlphaFoldDB" id="A0A8I1EDX5"/>
<comment type="caution">
    <text evidence="2">The sequence shown here is derived from an EMBL/GenBank/DDBJ whole genome shotgun (WGS) entry which is preliminary data.</text>
</comment>
<reference evidence="2" key="1">
    <citation type="submission" date="2020-12" db="EMBL/GenBank/DDBJ databases">
        <title>Enhanced detection system for hospital associated transmission using whole genome sequencing surveillance.</title>
        <authorList>
            <person name="Harrison L.H."/>
            <person name="Van Tyne D."/>
            <person name="Marsh J.W."/>
            <person name="Griffith M.P."/>
            <person name="Snyder D.J."/>
            <person name="Cooper V.S."/>
            <person name="Mustapha M."/>
        </authorList>
    </citation>
    <scope>NUCLEOTIDE SEQUENCE</scope>
    <source>
        <strain evidence="2">PSB00042</strain>
    </source>
</reference>
<evidence type="ECO:0000313" key="3">
    <source>
        <dbReference type="Proteomes" id="UP000637061"/>
    </source>
</evidence>
<proteinExistence type="predicted"/>
<name>A0A8I1EDX5_PSEPU</name>
<evidence type="ECO:0000313" key="2">
    <source>
        <dbReference type="EMBL" id="MBI6883876.1"/>
    </source>
</evidence>
<dbReference type="EMBL" id="JAEHTE010000005">
    <property type="protein sequence ID" value="MBI6883876.1"/>
    <property type="molecule type" value="Genomic_DNA"/>
</dbReference>
<dbReference type="RefSeq" id="WP_155295209.1">
    <property type="nucleotide sequence ID" value="NZ_BBNC01000002.1"/>
</dbReference>
<evidence type="ECO:0000256" key="1">
    <source>
        <dbReference type="SAM" id="SignalP"/>
    </source>
</evidence>